<evidence type="ECO:0000256" key="4">
    <source>
        <dbReference type="ARBA" id="ARBA00022723"/>
    </source>
</evidence>
<dbReference type="EMBL" id="BDOQ01000003">
    <property type="protein sequence ID" value="GBG13429.1"/>
    <property type="molecule type" value="Genomic_DNA"/>
</dbReference>
<dbReference type="SUPFAM" id="SSF46458">
    <property type="entry name" value="Globin-like"/>
    <property type="match status" value="1"/>
</dbReference>
<dbReference type="InterPro" id="IPR012292">
    <property type="entry name" value="Globin/Proto"/>
</dbReference>
<evidence type="ECO:0000313" key="8">
    <source>
        <dbReference type="Proteomes" id="UP000245081"/>
    </source>
</evidence>
<evidence type="ECO:0000256" key="3">
    <source>
        <dbReference type="ARBA" id="ARBA00022617"/>
    </source>
</evidence>
<keyword evidence="2" id="KW-0813">Transport</keyword>
<dbReference type="Pfam" id="PF01152">
    <property type="entry name" value="Bac_globin"/>
    <property type="match status" value="1"/>
</dbReference>
<dbReference type="PROSITE" id="PS01213">
    <property type="entry name" value="GLOBIN_FAM_2"/>
    <property type="match status" value="1"/>
</dbReference>
<keyword evidence="8" id="KW-1185">Reference proteome</keyword>
<dbReference type="InterPro" id="IPR009050">
    <property type="entry name" value="Globin-like_sf"/>
</dbReference>
<evidence type="ECO:0000256" key="5">
    <source>
        <dbReference type="ARBA" id="ARBA00023004"/>
    </source>
</evidence>
<keyword evidence="5" id="KW-0408">Iron</keyword>
<evidence type="ECO:0000256" key="1">
    <source>
        <dbReference type="ARBA" id="ARBA00001971"/>
    </source>
</evidence>
<dbReference type="InterPro" id="IPR044203">
    <property type="entry name" value="GlbO/GLB3-like"/>
</dbReference>
<dbReference type="OrthoDB" id="9790913at2"/>
<dbReference type="GO" id="GO:0020037">
    <property type="term" value="F:heme binding"/>
    <property type="evidence" value="ECO:0007669"/>
    <property type="project" value="InterPro"/>
</dbReference>
<keyword evidence="3" id="KW-0349">Heme</keyword>
<dbReference type="GO" id="GO:0046872">
    <property type="term" value="F:metal ion binding"/>
    <property type="evidence" value="ECO:0007669"/>
    <property type="project" value="UniProtKB-KW"/>
</dbReference>
<evidence type="ECO:0000256" key="6">
    <source>
        <dbReference type="ARBA" id="ARBA00034496"/>
    </source>
</evidence>
<dbReference type="Gene3D" id="1.10.490.10">
    <property type="entry name" value="Globins"/>
    <property type="match status" value="1"/>
</dbReference>
<comment type="cofactor">
    <cofactor evidence="1">
        <name>heme</name>
        <dbReference type="ChEBI" id="CHEBI:30413"/>
    </cofactor>
</comment>
<evidence type="ECO:0000313" key="7">
    <source>
        <dbReference type="EMBL" id="GBG13429.1"/>
    </source>
</evidence>
<organism evidence="7 8">
    <name type="scientific">Novimethylophilus kurashikiensis</name>
    <dbReference type="NCBI Taxonomy" id="1825523"/>
    <lineage>
        <taxon>Bacteria</taxon>
        <taxon>Pseudomonadati</taxon>
        <taxon>Pseudomonadota</taxon>
        <taxon>Betaproteobacteria</taxon>
        <taxon>Nitrosomonadales</taxon>
        <taxon>Methylophilaceae</taxon>
        <taxon>Novimethylophilus</taxon>
    </lineage>
</organism>
<proteinExistence type="inferred from homology"/>
<keyword evidence="4" id="KW-0479">Metal-binding</keyword>
<dbReference type="GO" id="GO:0019825">
    <property type="term" value="F:oxygen binding"/>
    <property type="evidence" value="ECO:0007669"/>
    <property type="project" value="InterPro"/>
</dbReference>
<accession>A0A2R5F6C2</accession>
<evidence type="ECO:0000256" key="2">
    <source>
        <dbReference type="ARBA" id="ARBA00022448"/>
    </source>
</evidence>
<sequence>MQSTSTSVESANANLYNLVGGENGIRRLVETFYDIVEQHPEGEPVSVLHLRGHGIAHSRVEQFNFLSGFLGGPNLYAEKYGHSNVRTMHEHVEINAKAKDAWLVCMDMAIDEVGLGPDVKSKLMANFTVVAELLVNRND</sequence>
<protein>
    <submittedName>
        <fullName evidence="7">Hemoglobin</fullName>
    </submittedName>
</protein>
<dbReference type="AlphaFoldDB" id="A0A2R5F6C2"/>
<dbReference type="InterPro" id="IPR001486">
    <property type="entry name" value="Hemoglobin_trunc"/>
</dbReference>
<name>A0A2R5F6C2_9PROT</name>
<dbReference type="CDD" id="cd14773">
    <property type="entry name" value="TrHb2_PhHbO-like_O"/>
    <property type="match status" value="1"/>
</dbReference>
<dbReference type="Proteomes" id="UP000245081">
    <property type="component" value="Unassembled WGS sequence"/>
</dbReference>
<dbReference type="PANTHER" id="PTHR47366:SF1">
    <property type="entry name" value="TWO-ON-TWO HEMOGLOBIN-3"/>
    <property type="match status" value="1"/>
</dbReference>
<comment type="caution">
    <text evidence="7">The sequence shown here is derived from an EMBL/GenBank/DDBJ whole genome shotgun (WGS) entry which is preliminary data.</text>
</comment>
<comment type="similarity">
    <text evidence="6">Belongs to the truncated hemoglobin family. Group II subfamily.</text>
</comment>
<gene>
    <name evidence="7" type="primary">glbN</name>
    <name evidence="7" type="ORF">NMK_0976</name>
</gene>
<dbReference type="GO" id="GO:0005344">
    <property type="term" value="F:oxygen carrier activity"/>
    <property type="evidence" value="ECO:0007669"/>
    <property type="project" value="InterPro"/>
</dbReference>
<dbReference type="InterPro" id="IPR019795">
    <property type="entry name" value="Globin_bac-like_CS"/>
</dbReference>
<dbReference type="PANTHER" id="PTHR47366">
    <property type="entry name" value="TWO-ON-TWO HEMOGLOBIN-3"/>
    <property type="match status" value="1"/>
</dbReference>
<reference evidence="7 8" key="1">
    <citation type="journal article" date="2018" name="Environ. Microbiol.">
        <title>Isolation and genomic characterization of Novimethylophilus kurashikiensis gen. nov. sp. nov., a new lanthanide-dependent methylotrophic species of Methylophilaceae.</title>
        <authorList>
            <person name="Lv H."/>
            <person name="Sahin N."/>
            <person name="Tani A."/>
        </authorList>
    </citation>
    <scope>NUCLEOTIDE SEQUENCE [LARGE SCALE GENOMIC DNA]</scope>
    <source>
        <strain evidence="7 8">La2-4</strain>
    </source>
</reference>